<accession>A0A429ZW17</accession>
<reference evidence="1 2" key="1">
    <citation type="submission" date="2017-05" db="EMBL/GenBank/DDBJ databases">
        <title>Vagococcus spp. assemblies.</title>
        <authorList>
            <person name="Gulvik C.A."/>
        </authorList>
    </citation>
    <scope>NUCLEOTIDE SEQUENCE [LARGE SCALE GENOMIC DNA]</scope>
    <source>
        <strain evidence="1 2">NCFB 2777</strain>
    </source>
</reference>
<proteinExistence type="predicted"/>
<dbReference type="RefSeq" id="WP_126778089.1">
    <property type="nucleotide sequence ID" value="NZ_NGJU01000001.1"/>
</dbReference>
<keyword evidence="2" id="KW-1185">Reference proteome</keyword>
<dbReference type="OrthoDB" id="2158670at2"/>
<dbReference type="EMBL" id="NGJU01000001">
    <property type="protein sequence ID" value="RST97963.1"/>
    <property type="molecule type" value="Genomic_DNA"/>
</dbReference>
<gene>
    <name evidence="1" type="ORF">CBF35_01330</name>
</gene>
<dbReference type="AlphaFoldDB" id="A0A429ZW17"/>
<protein>
    <submittedName>
        <fullName evidence="1">Uncharacterized protein</fullName>
    </submittedName>
</protein>
<name>A0A429ZW17_9ENTE</name>
<dbReference type="Proteomes" id="UP000287239">
    <property type="component" value="Unassembled WGS sequence"/>
</dbReference>
<organism evidence="1 2">
    <name type="scientific">Vagococcus salmoninarum</name>
    <dbReference type="NCBI Taxonomy" id="2739"/>
    <lineage>
        <taxon>Bacteria</taxon>
        <taxon>Bacillati</taxon>
        <taxon>Bacillota</taxon>
        <taxon>Bacilli</taxon>
        <taxon>Lactobacillales</taxon>
        <taxon>Enterococcaceae</taxon>
        <taxon>Vagococcus</taxon>
    </lineage>
</organism>
<evidence type="ECO:0000313" key="2">
    <source>
        <dbReference type="Proteomes" id="UP000287239"/>
    </source>
</evidence>
<dbReference type="GeneID" id="98566996"/>
<comment type="caution">
    <text evidence="1">The sequence shown here is derived from an EMBL/GenBank/DDBJ whole genome shotgun (WGS) entry which is preliminary data.</text>
</comment>
<evidence type="ECO:0000313" key="1">
    <source>
        <dbReference type="EMBL" id="RST97963.1"/>
    </source>
</evidence>
<sequence length="69" mass="8207">MIEENWKDVIVYSVRLMLVNKKMVSRNFIFEATIQRSQIENEILTKLPNIEVIQSIEELQDAWEVRNLG</sequence>